<dbReference type="OrthoDB" id="3838338at2759"/>
<dbReference type="GO" id="GO:0043022">
    <property type="term" value="F:ribosome binding"/>
    <property type="evidence" value="ECO:0007669"/>
    <property type="project" value="TreeGrafter"/>
</dbReference>
<dbReference type="InterPro" id="IPR041888">
    <property type="entry name" value="RING-HC_ZNF598/HEL2"/>
</dbReference>
<protein>
    <recommendedName>
        <fullName evidence="4">RING-type E3 ubiquitin transferase</fullName>
        <ecNumber evidence="4">2.3.2.27</ecNumber>
    </recommendedName>
</protein>
<dbReference type="Pfam" id="PF23230">
    <property type="entry name" value="zf-C2H2_13"/>
    <property type="match status" value="1"/>
</dbReference>
<keyword evidence="9 12" id="KW-0863">Zinc-finger</keyword>
<dbReference type="PROSITE" id="PS50089">
    <property type="entry name" value="ZF_RING_2"/>
    <property type="match status" value="1"/>
</dbReference>
<evidence type="ECO:0000256" key="13">
    <source>
        <dbReference type="SAM" id="MobiDB-lite"/>
    </source>
</evidence>
<feature type="domain" description="RING-type" evidence="14">
    <location>
        <begin position="14"/>
        <end position="54"/>
    </location>
</feature>
<comment type="catalytic activity">
    <reaction evidence="1">
        <text>S-ubiquitinyl-[E2 ubiquitin-conjugating enzyme]-L-cysteine + [acceptor protein]-L-lysine = [E2 ubiquitin-conjugating enzyme]-L-cysteine + N(6)-ubiquitinyl-[acceptor protein]-L-lysine.</text>
        <dbReference type="EC" id="2.3.2.27"/>
    </reaction>
</comment>
<evidence type="ECO:0000256" key="1">
    <source>
        <dbReference type="ARBA" id="ARBA00000900"/>
    </source>
</evidence>
<dbReference type="SUPFAM" id="SSF57850">
    <property type="entry name" value="RING/U-box"/>
    <property type="match status" value="1"/>
</dbReference>
<evidence type="ECO:0000256" key="2">
    <source>
        <dbReference type="ARBA" id="ARBA00004496"/>
    </source>
</evidence>
<comment type="similarity">
    <text evidence="11">Belongs to the ZNF598/HEL2 family.</text>
</comment>
<keyword evidence="8" id="KW-0479">Metal-binding</keyword>
<keyword evidence="16" id="KW-1185">Reference proteome</keyword>
<comment type="pathway">
    <text evidence="3">Protein modification; protein ubiquitination.</text>
</comment>
<evidence type="ECO:0000256" key="9">
    <source>
        <dbReference type="ARBA" id="ARBA00022771"/>
    </source>
</evidence>
<dbReference type="InterPro" id="IPR044288">
    <property type="entry name" value="ZNF598/HEL2"/>
</dbReference>
<dbReference type="Pfam" id="PF23202">
    <property type="entry name" value="PAH_ZNF598"/>
    <property type="match status" value="1"/>
</dbReference>
<dbReference type="GO" id="GO:0061630">
    <property type="term" value="F:ubiquitin protein ligase activity"/>
    <property type="evidence" value="ECO:0007669"/>
    <property type="project" value="UniProtKB-EC"/>
</dbReference>
<dbReference type="GO" id="GO:0008270">
    <property type="term" value="F:zinc ion binding"/>
    <property type="evidence" value="ECO:0007669"/>
    <property type="project" value="UniProtKB-KW"/>
</dbReference>
<dbReference type="SMART" id="SM00355">
    <property type="entry name" value="ZnF_C2H2"/>
    <property type="match status" value="4"/>
</dbReference>
<feature type="compositionally biased region" description="Basic and acidic residues" evidence="13">
    <location>
        <begin position="313"/>
        <end position="323"/>
    </location>
</feature>
<dbReference type="Pfam" id="PF25447">
    <property type="entry name" value="RING_ZNF598"/>
    <property type="match status" value="1"/>
</dbReference>
<dbReference type="InterPro" id="IPR056437">
    <property type="entry name" value="Znf-C2H2_ZNF598/HEL2"/>
</dbReference>
<keyword evidence="7" id="KW-0808">Transferase</keyword>
<evidence type="ECO:0000259" key="14">
    <source>
        <dbReference type="PROSITE" id="PS50089"/>
    </source>
</evidence>
<reference evidence="15 16" key="1">
    <citation type="journal article" date="2018" name="Sci. Rep.">
        <title>Comparative analysis of the Pocillopora damicornis genome highlights role of immune system in coral evolution.</title>
        <authorList>
            <person name="Cunning R."/>
            <person name="Bay R.A."/>
            <person name="Gillette P."/>
            <person name="Baker A.C."/>
            <person name="Traylor-Knowles N."/>
        </authorList>
    </citation>
    <scope>NUCLEOTIDE SEQUENCE [LARGE SCALE GENOMIC DNA]</scope>
    <source>
        <strain evidence="15">RSMAS</strain>
        <tissue evidence="15">Whole animal</tissue>
    </source>
</reference>
<dbReference type="AlphaFoldDB" id="A0A3M6U3J7"/>
<accession>A0A3M6U3J7</accession>
<evidence type="ECO:0000313" key="15">
    <source>
        <dbReference type="EMBL" id="RMX48230.1"/>
    </source>
</evidence>
<proteinExistence type="inferred from homology"/>
<evidence type="ECO:0000313" key="16">
    <source>
        <dbReference type="Proteomes" id="UP000275408"/>
    </source>
</evidence>
<dbReference type="Proteomes" id="UP000275408">
    <property type="component" value="Unassembled WGS sequence"/>
</dbReference>
<feature type="compositionally biased region" description="Polar residues" evidence="13">
    <location>
        <begin position="422"/>
        <end position="436"/>
    </location>
</feature>
<evidence type="ECO:0000256" key="6">
    <source>
        <dbReference type="ARBA" id="ARBA00022553"/>
    </source>
</evidence>
<comment type="subcellular location">
    <subcellularLocation>
        <location evidence="2">Cytoplasm</location>
    </subcellularLocation>
</comment>
<feature type="compositionally biased region" description="Basic and acidic residues" evidence="13">
    <location>
        <begin position="355"/>
        <end position="364"/>
    </location>
</feature>
<comment type="caution">
    <text evidence="15">The sequence shown here is derived from an EMBL/GenBank/DDBJ whole genome shotgun (WGS) entry which is preliminary data.</text>
</comment>
<dbReference type="STRING" id="46731.A0A3M6U3J7"/>
<keyword evidence="10" id="KW-0862">Zinc</keyword>
<name>A0A3M6U3J7_POCDA</name>
<dbReference type="InterPro" id="IPR013087">
    <property type="entry name" value="Znf_C2H2_type"/>
</dbReference>
<dbReference type="GO" id="GO:0005737">
    <property type="term" value="C:cytoplasm"/>
    <property type="evidence" value="ECO:0007669"/>
    <property type="project" value="UniProtKB-SubCell"/>
</dbReference>
<evidence type="ECO:0000256" key="10">
    <source>
        <dbReference type="ARBA" id="ARBA00022833"/>
    </source>
</evidence>
<keyword evidence="5" id="KW-0963">Cytoplasm</keyword>
<dbReference type="OMA" id="SYWFHED"/>
<evidence type="ECO:0000256" key="8">
    <source>
        <dbReference type="ARBA" id="ARBA00022723"/>
    </source>
</evidence>
<evidence type="ECO:0000256" key="3">
    <source>
        <dbReference type="ARBA" id="ARBA00004906"/>
    </source>
</evidence>
<dbReference type="PANTHER" id="PTHR22938">
    <property type="entry name" value="ZINC FINGER PROTEIN 598"/>
    <property type="match status" value="1"/>
</dbReference>
<evidence type="ECO:0000256" key="11">
    <source>
        <dbReference type="ARBA" id="ARBA00035113"/>
    </source>
</evidence>
<dbReference type="GO" id="GO:0072344">
    <property type="term" value="P:rescue of stalled ribosome"/>
    <property type="evidence" value="ECO:0007669"/>
    <property type="project" value="InterPro"/>
</dbReference>
<dbReference type="InterPro" id="IPR057634">
    <property type="entry name" value="PAH_ZNF598/HEL2"/>
</dbReference>
<dbReference type="InterPro" id="IPR001841">
    <property type="entry name" value="Znf_RING"/>
</dbReference>
<sequence length="663" mass="75581">MSSKVVRRDSLNVCVVCCEDIEFFAIGVCDHCVCYKCCVRMRVLGKEIYCPVCRTELKQVFITKHMTSYAKLAGRGGSFVNDKRHNIHYQHKGIQDKVKELLEHRCQFCPSRQPERSFGRLRDHMKREHEMFYCDLCVENLQKFSFELKAYSRSDLARHRRVGDSDDKSHKGHPRCEFCDQRYLDNDELHKHLRKDHFWCHFCERDGSQDYYPDYKHLREHFRDFHFLCEEDDCIHEQFTSVFRTKVDFQAHRAAKHSGKLSKAQARQARQLDVDITFAPRPRPQTNHGSVTAGDFVEVRTSEQRKGKREKVGRRGDFSGPNRKEALELQTAMALSLSESSGDPSQLPSPSSKPQEPKKHKPEEDGAVGGQPAKETEELAQFPVLLNSLEVTSADKESKKSNKPTKPPLYASVSHPPYSVNDFPSLSASGQRSEQSPPVPPGFASAARQPPPLAITQQTSRAKPPPGFQTPFEATSKEKIKENVAPLQEAPVTKTEVKTNSSVQERNQALVEKIRVLLGYDKSKFEEFKELSGKFRKSICSAEEYYAQCYELFESNFSQVFAELVDLLPDPDKRKELLAIHQDAKVIAKHQDEKNKNGKVNKKPPLPGVWQTGATAWNVETNRGGISERDFPALPAATKPSYQRRYKAPKSAAVLKEAWIRGK</sequence>
<evidence type="ECO:0000256" key="5">
    <source>
        <dbReference type="ARBA" id="ARBA00022490"/>
    </source>
</evidence>
<evidence type="ECO:0000256" key="12">
    <source>
        <dbReference type="PROSITE-ProRule" id="PRU00175"/>
    </source>
</evidence>
<feature type="region of interest" description="Disordered" evidence="13">
    <location>
        <begin position="336"/>
        <end position="500"/>
    </location>
</feature>
<gene>
    <name evidence="15" type="ORF">pdam_00005400</name>
</gene>
<keyword evidence="6" id="KW-0597">Phosphoprotein</keyword>
<dbReference type="GO" id="GO:0016567">
    <property type="term" value="P:protein ubiquitination"/>
    <property type="evidence" value="ECO:0007669"/>
    <property type="project" value="TreeGrafter"/>
</dbReference>
<dbReference type="EMBL" id="RCHS01002303">
    <property type="protein sequence ID" value="RMX48230.1"/>
    <property type="molecule type" value="Genomic_DNA"/>
</dbReference>
<organism evidence="15 16">
    <name type="scientific">Pocillopora damicornis</name>
    <name type="common">Cauliflower coral</name>
    <name type="synonym">Millepora damicornis</name>
    <dbReference type="NCBI Taxonomy" id="46731"/>
    <lineage>
        <taxon>Eukaryota</taxon>
        <taxon>Metazoa</taxon>
        <taxon>Cnidaria</taxon>
        <taxon>Anthozoa</taxon>
        <taxon>Hexacorallia</taxon>
        <taxon>Scleractinia</taxon>
        <taxon>Astrocoeniina</taxon>
        <taxon>Pocilloporidae</taxon>
        <taxon>Pocillopora</taxon>
    </lineage>
</organism>
<dbReference type="CDD" id="cd16615">
    <property type="entry name" value="RING-HC_ZNF598"/>
    <property type="match status" value="1"/>
</dbReference>
<dbReference type="PROSITE" id="PS00028">
    <property type="entry name" value="ZINC_FINGER_C2H2_1"/>
    <property type="match status" value="1"/>
</dbReference>
<feature type="compositionally biased region" description="Low complexity" evidence="13">
    <location>
        <begin position="344"/>
        <end position="354"/>
    </location>
</feature>
<dbReference type="PANTHER" id="PTHR22938:SF0">
    <property type="entry name" value="E3 UBIQUITIN-PROTEIN LIGASE ZNF598"/>
    <property type="match status" value="1"/>
</dbReference>
<evidence type="ECO:0000256" key="4">
    <source>
        <dbReference type="ARBA" id="ARBA00012483"/>
    </source>
</evidence>
<dbReference type="EC" id="2.3.2.27" evidence="4"/>
<evidence type="ECO:0000256" key="7">
    <source>
        <dbReference type="ARBA" id="ARBA00022679"/>
    </source>
</evidence>
<feature type="region of interest" description="Disordered" evidence="13">
    <location>
        <begin position="275"/>
        <end position="323"/>
    </location>
</feature>